<evidence type="ECO:0000313" key="3">
    <source>
        <dbReference type="EMBL" id="TNY17942.1"/>
    </source>
</evidence>
<comment type="similarity">
    <text evidence="1">Belongs to the glycosyltransferase 15 family.</text>
</comment>
<evidence type="ECO:0000256" key="2">
    <source>
        <dbReference type="ARBA" id="ARBA00022679"/>
    </source>
</evidence>
<gene>
    <name evidence="3" type="ORF">DMC30DRAFT_83489</name>
</gene>
<comment type="caution">
    <text evidence="3">The sequence shown here is derived from an EMBL/GenBank/DDBJ whole genome shotgun (WGS) entry which is preliminary data.</text>
</comment>
<dbReference type="SUPFAM" id="SSF53448">
    <property type="entry name" value="Nucleotide-diphospho-sugar transferases"/>
    <property type="match status" value="1"/>
</dbReference>
<name>A0A5C5FNQ2_9BASI</name>
<protein>
    <submittedName>
        <fullName evidence="3">Nucleotide-diphospho-sugar transferase</fullName>
    </submittedName>
</protein>
<keyword evidence="4" id="KW-1185">Reference proteome</keyword>
<dbReference type="PANTHER" id="PTHR31121">
    <property type="entry name" value="ALPHA-1,2 MANNOSYLTRANSFERASE KTR1"/>
    <property type="match status" value="1"/>
</dbReference>
<sequence>MLPLGPNSPLRLNGHASPPASKSLAARIAPLVVPLVVALFLALRRPTPSPSPSTLHGAPLRPVSGCADPLLTTLEPRERAAILVLVRHSDLAHLVPTLLNFEHQFNSRFRYPYVLLSSPDEGPLPTPFRAAVARALPDGAETRWGVVPEAHWRIPPHLDPESVRRGFREQEARGVQYAGREGYHHMVRWYAGLWARHELLEPYDWFWRLEPGVTFFCSITYDPFRFLSQHGKVYGFVITVVENLNTVPSLFGAVKRHLAERGIQPRGPLWRFLTRRDEHTGEETFGGCHFWTNMEEQIGDLRFFRSEAYQEFFRALDAEGGFYTERWGDAPVRALALGALASLKDIHYFEDLGYQHDWFFHCPARSTRATGVRGRGRGGEDGVVGCGCECPREGDRQGRSEGQETVDMDTDWRFSCLEQWTAAVRDSQPT</sequence>
<dbReference type="Gene3D" id="3.90.550.10">
    <property type="entry name" value="Spore Coat Polysaccharide Biosynthesis Protein SpsA, Chain A"/>
    <property type="match status" value="1"/>
</dbReference>
<dbReference type="GO" id="GO:0006487">
    <property type="term" value="P:protein N-linked glycosylation"/>
    <property type="evidence" value="ECO:0007669"/>
    <property type="project" value="TreeGrafter"/>
</dbReference>
<evidence type="ECO:0000256" key="1">
    <source>
        <dbReference type="ARBA" id="ARBA00007677"/>
    </source>
</evidence>
<accession>A0A5C5FNQ2</accession>
<dbReference type="InterPro" id="IPR029044">
    <property type="entry name" value="Nucleotide-diphossugar_trans"/>
</dbReference>
<dbReference type="OrthoDB" id="439943at2759"/>
<dbReference type="GO" id="GO:0005794">
    <property type="term" value="C:Golgi apparatus"/>
    <property type="evidence" value="ECO:0007669"/>
    <property type="project" value="TreeGrafter"/>
</dbReference>
<dbReference type="InterPro" id="IPR002685">
    <property type="entry name" value="Glyco_trans_15"/>
</dbReference>
<dbReference type="Pfam" id="PF01793">
    <property type="entry name" value="Glyco_transf_15"/>
    <property type="match status" value="1"/>
</dbReference>
<keyword evidence="2 3" id="KW-0808">Transferase</keyword>
<proteinExistence type="inferred from homology"/>
<dbReference type="GO" id="GO:0000032">
    <property type="term" value="P:cell wall mannoprotein biosynthetic process"/>
    <property type="evidence" value="ECO:0007669"/>
    <property type="project" value="TreeGrafter"/>
</dbReference>
<dbReference type="GO" id="GO:0016020">
    <property type="term" value="C:membrane"/>
    <property type="evidence" value="ECO:0007669"/>
    <property type="project" value="InterPro"/>
</dbReference>
<organism evidence="3 4">
    <name type="scientific">Rhodotorula diobovata</name>
    <dbReference type="NCBI Taxonomy" id="5288"/>
    <lineage>
        <taxon>Eukaryota</taxon>
        <taxon>Fungi</taxon>
        <taxon>Dikarya</taxon>
        <taxon>Basidiomycota</taxon>
        <taxon>Pucciniomycotina</taxon>
        <taxon>Microbotryomycetes</taxon>
        <taxon>Sporidiobolales</taxon>
        <taxon>Sporidiobolaceae</taxon>
        <taxon>Rhodotorula</taxon>
    </lineage>
</organism>
<dbReference type="Proteomes" id="UP000311382">
    <property type="component" value="Unassembled WGS sequence"/>
</dbReference>
<dbReference type="STRING" id="5288.A0A5C5FNQ2"/>
<dbReference type="GO" id="GO:0000026">
    <property type="term" value="F:alpha-1,2-mannosyltransferase activity"/>
    <property type="evidence" value="ECO:0007669"/>
    <property type="project" value="TreeGrafter"/>
</dbReference>
<dbReference type="AlphaFoldDB" id="A0A5C5FNQ2"/>
<dbReference type="PANTHER" id="PTHR31121:SF2">
    <property type="entry name" value="MANNOSYLTRANSFERASE KTR5-RELATED"/>
    <property type="match status" value="1"/>
</dbReference>
<evidence type="ECO:0000313" key="4">
    <source>
        <dbReference type="Proteomes" id="UP000311382"/>
    </source>
</evidence>
<dbReference type="EMBL" id="SOZI01000166">
    <property type="protein sequence ID" value="TNY17942.1"/>
    <property type="molecule type" value="Genomic_DNA"/>
</dbReference>
<reference evidence="3 4" key="1">
    <citation type="submission" date="2019-03" db="EMBL/GenBank/DDBJ databases">
        <title>Rhodosporidium diobovatum UCD-FST 08-225 genome sequencing, assembly, and annotation.</title>
        <authorList>
            <person name="Fakankun I.U."/>
            <person name="Fristensky B."/>
            <person name="Levin D.B."/>
        </authorList>
    </citation>
    <scope>NUCLEOTIDE SEQUENCE [LARGE SCALE GENOMIC DNA]</scope>
    <source>
        <strain evidence="3 4">UCD-FST 08-225</strain>
    </source>
</reference>